<dbReference type="SMART" id="SM00020">
    <property type="entry name" value="Tryp_SPc"/>
    <property type="match status" value="1"/>
</dbReference>
<evidence type="ECO:0000313" key="3">
    <source>
        <dbReference type="Proteomes" id="UP000251647"/>
    </source>
</evidence>
<name>A0A2T3QI24_PHODM</name>
<dbReference type="InterPro" id="IPR018114">
    <property type="entry name" value="TRYPSIN_HIS"/>
</dbReference>
<sequence>MKGFQKIALGTALILGVLSPLTQVYAMKVAPKIIGGDDVNFSPNENMMVSLRANEVDEMPFCGGTIIGEQWLLTAAHCVVLGSGDGLFVIKPSQLTITAGITDNSDANVENMYVATHVVVHPDYTQDAKVKVDNQGNIELIHSALNNDLALIRVDNKFTDLGMSVLANDELANETDVLLSTQWDDHDRPKNVRILGWGATLPDGSSPSDSLKQATLSFLPIADCFVRIENGSSPALVIDSPTNRTKICTLPPEKIAQSLSVGVDSCFGDSGGPLFTQTVEGQTIQIGIVSGSTVGSPACGSLSRPTFYTRIGTYYDWITETIKKTPQKPITYPNIIKDPDSDGDNGGGTGEIPCNDSISPNNCALVGKDSGGSMGWWSLFLLGGLFWKRNKEHNSMPNYQS</sequence>
<dbReference type="PANTHER" id="PTHR24260">
    <property type="match status" value="1"/>
</dbReference>
<gene>
    <name evidence="2" type="ORF">NCTC11647_02817</name>
</gene>
<dbReference type="AlphaFoldDB" id="A0A2T3QI24"/>
<dbReference type="PROSITE" id="PS00134">
    <property type="entry name" value="TRYPSIN_HIS"/>
    <property type="match status" value="1"/>
</dbReference>
<protein>
    <submittedName>
        <fullName evidence="2">Trypsin</fullName>
        <ecNumber evidence="2">3.4.21.4</ecNumber>
    </submittedName>
</protein>
<dbReference type="GO" id="GO:0004252">
    <property type="term" value="F:serine-type endopeptidase activity"/>
    <property type="evidence" value="ECO:0007669"/>
    <property type="project" value="UniProtKB-EC"/>
</dbReference>
<evidence type="ECO:0000313" key="2">
    <source>
        <dbReference type="EMBL" id="SPY43884.1"/>
    </source>
</evidence>
<dbReference type="Gene3D" id="2.40.10.10">
    <property type="entry name" value="Trypsin-like serine proteases"/>
    <property type="match status" value="1"/>
</dbReference>
<dbReference type="EMBL" id="UATL01000005">
    <property type="protein sequence ID" value="SPY43884.1"/>
    <property type="molecule type" value="Genomic_DNA"/>
</dbReference>
<reference evidence="2 3" key="1">
    <citation type="submission" date="2018-06" db="EMBL/GenBank/DDBJ databases">
        <authorList>
            <consortium name="Pathogen Informatics"/>
            <person name="Doyle S."/>
        </authorList>
    </citation>
    <scope>NUCLEOTIDE SEQUENCE [LARGE SCALE GENOMIC DNA]</scope>
    <source>
        <strain evidence="2 3">NCTC11647</strain>
    </source>
</reference>
<dbReference type="PRINTS" id="PR00722">
    <property type="entry name" value="CHYMOTRYPSIN"/>
</dbReference>
<dbReference type="Proteomes" id="UP000251647">
    <property type="component" value="Unassembled WGS sequence"/>
</dbReference>
<dbReference type="PROSITE" id="PS00135">
    <property type="entry name" value="TRYPSIN_SER"/>
    <property type="match status" value="1"/>
</dbReference>
<dbReference type="InterPro" id="IPR001314">
    <property type="entry name" value="Peptidase_S1A"/>
</dbReference>
<accession>A0A2T3QI24</accession>
<keyword evidence="1" id="KW-1015">Disulfide bond</keyword>
<dbReference type="Pfam" id="PF00089">
    <property type="entry name" value="Trypsin"/>
    <property type="match status" value="1"/>
</dbReference>
<dbReference type="GO" id="GO:0006508">
    <property type="term" value="P:proteolysis"/>
    <property type="evidence" value="ECO:0007669"/>
    <property type="project" value="InterPro"/>
</dbReference>
<dbReference type="InterPro" id="IPR020008">
    <property type="entry name" value="GlyGly_CTERM"/>
</dbReference>
<dbReference type="PROSITE" id="PS50240">
    <property type="entry name" value="TRYPSIN_DOM"/>
    <property type="match status" value="1"/>
</dbReference>
<dbReference type="InterPro" id="IPR043504">
    <property type="entry name" value="Peptidase_S1_PA_chymotrypsin"/>
</dbReference>
<organism evidence="2 3">
    <name type="scientific">Photobacterium damselae</name>
    <dbReference type="NCBI Taxonomy" id="38293"/>
    <lineage>
        <taxon>Bacteria</taxon>
        <taxon>Pseudomonadati</taxon>
        <taxon>Pseudomonadota</taxon>
        <taxon>Gammaproteobacteria</taxon>
        <taxon>Vibrionales</taxon>
        <taxon>Vibrionaceae</taxon>
        <taxon>Photobacterium</taxon>
    </lineage>
</organism>
<dbReference type="SUPFAM" id="SSF50494">
    <property type="entry name" value="Trypsin-like serine proteases"/>
    <property type="match status" value="1"/>
</dbReference>
<dbReference type="InterPro" id="IPR009003">
    <property type="entry name" value="Peptidase_S1_PA"/>
</dbReference>
<dbReference type="RefSeq" id="WP_005305387.1">
    <property type="nucleotide sequence ID" value="NZ_PYOG01000017.1"/>
</dbReference>
<dbReference type="InterPro" id="IPR051333">
    <property type="entry name" value="CLIP_Serine_Protease"/>
</dbReference>
<dbReference type="InterPro" id="IPR001254">
    <property type="entry name" value="Trypsin_dom"/>
</dbReference>
<proteinExistence type="predicted"/>
<dbReference type="OrthoDB" id="9813836at2"/>
<dbReference type="PANTHER" id="PTHR24260:SF136">
    <property type="entry name" value="GH08193P-RELATED"/>
    <property type="match status" value="1"/>
</dbReference>
<dbReference type="InterPro" id="IPR033116">
    <property type="entry name" value="TRYPSIN_SER"/>
</dbReference>
<evidence type="ECO:0000256" key="1">
    <source>
        <dbReference type="ARBA" id="ARBA00023157"/>
    </source>
</evidence>
<dbReference type="NCBIfam" id="TIGR03501">
    <property type="entry name" value="GlyGly_CTERM"/>
    <property type="match status" value="1"/>
</dbReference>
<dbReference type="CDD" id="cd00190">
    <property type="entry name" value="Tryp_SPc"/>
    <property type="match status" value="1"/>
</dbReference>
<keyword evidence="2" id="KW-0378">Hydrolase</keyword>
<dbReference type="EC" id="3.4.21.4" evidence="2"/>